<evidence type="ECO:0000256" key="5">
    <source>
        <dbReference type="ARBA" id="ARBA00022692"/>
    </source>
</evidence>
<comment type="caution">
    <text evidence="13">The sequence shown here is derived from an EMBL/GenBank/DDBJ whole genome shotgun (WGS) entry which is preliminary data.</text>
</comment>
<evidence type="ECO:0000256" key="6">
    <source>
        <dbReference type="ARBA" id="ARBA00023004"/>
    </source>
</evidence>
<keyword evidence="2 11" id="KW-0813">Transport</keyword>
<evidence type="ECO:0000313" key="13">
    <source>
        <dbReference type="EMBL" id="KAA2243604.1"/>
    </source>
</evidence>
<name>A0A5B2VXQ9_9BACT</name>
<keyword evidence="13" id="KW-0675">Receptor</keyword>
<dbReference type="SUPFAM" id="SSF49464">
    <property type="entry name" value="Carboxypeptidase regulatory domain-like"/>
    <property type="match status" value="1"/>
</dbReference>
<dbReference type="AlphaFoldDB" id="A0A5B2VXQ9"/>
<dbReference type="PANTHER" id="PTHR32552">
    <property type="entry name" value="FERRICHROME IRON RECEPTOR-RELATED"/>
    <property type="match status" value="1"/>
</dbReference>
<comment type="similarity">
    <text evidence="11">Belongs to the TonB-dependent receptor family.</text>
</comment>
<evidence type="ECO:0000256" key="9">
    <source>
        <dbReference type="ARBA" id="ARBA00023136"/>
    </source>
</evidence>
<keyword evidence="7" id="KW-0406">Ion transport</keyword>
<evidence type="ECO:0000256" key="4">
    <source>
        <dbReference type="ARBA" id="ARBA00022496"/>
    </source>
</evidence>
<evidence type="ECO:0000256" key="2">
    <source>
        <dbReference type="ARBA" id="ARBA00022448"/>
    </source>
</evidence>
<reference evidence="13 14" key="2">
    <citation type="submission" date="2019-09" db="EMBL/GenBank/DDBJ databases">
        <authorList>
            <person name="Jin C."/>
        </authorList>
    </citation>
    <scope>NUCLEOTIDE SEQUENCE [LARGE SCALE GENOMIC DNA]</scope>
    <source>
        <strain evidence="13 14">BN140078</strain>
    </source>
</reference>
<dbReference type="InterPro" id="IPR008969">
    <property type="entry name" value="CarboxyPept-like_regulatory"/>
</dbReference>
<dbReference type="InterPro" id="IPR012910">
    <property type="entry name" value="Plug_dom"/>
</dbReference>
<evidence type="ECO:0000256" key="10">
    <source>
        <dbReference type="ARBA" id="ARBA00023237"/>
    </source>
</evidence>
<dbReference type="InterPro" id="IPR036942">
    <property type="entry name" value="Beta-barrel_TonB_sf"/>
</dbReference>
<dbReference type="Gene3D" id="2.170.130.10">
    <property type="entry name" value="TonB-dependent receptor, plug domain"/>
    <property type="match status" value="1"/>
</dbReference>
<organism evidence="13 14">
    <name type="scientific">Chitinophaga agrisoli</name>
    <dbReference type="NCBI Taxonomy" id="2607653"/>
    <lineage>
        <taxon>Bacteria</taxon>
        <taxon>Pseudomonadati</taxon>
        <taxon>Bacteroidota</taxon>
        <taxon>Chitinophagia</taxon>
        <taxon>Chitinophagales</taxon>
        <taxon>Chitinophagaceae</taxon>
        <taxon>Chitinophaga</taxon>
    </lineage>
</organism>
<dbReference type="RefSeq" id="WP_149838479.1">
    <property type="nucleotide sequence ID" value="NZ_VUOC01000002.1"/>
</dbReference>
<proteinExistence type="inferred from homology"/>
<dbReference type="PROSITE" id="PS52016">
    <property type="entry name" value="TONB_DEPENDENT_REC_3"/>
    <property type="match status" value="1"/>
</dbReference>
<dbReference type="EMBL" id="VUOC01000002">
    <property type="protein sequence ID" value="KAA2243604.1"/>
    <property type="molecule type" value="Genomic_DNA"/>
</dbReference>
<comment type="subcellular location">
    <subcellularLocation>
        <location evidence="1 11">Cell outer membrane</location>
        <topology evidence="1 11">Multi-pass membrane protein</topology>
    </subcellularLocation>
</comment>
<dbReference type="InterPro" id="IPR023997">
    <property type="entry name" value="TonB-dep_OMP_SusC/RagA_CS"/>
</dbReference>
<dbReference type="FunFam" id="2.170.130.10:FF:000008">
    <property type="entry name" value="SusC/RagA family TonB-linked outer membrane protein"/>
    <property type="match status" value="1"/>
</dbReference>
<dbReference type="SUPFAM" id="SSF56935">
    <property type="entry name" value="Porins"/>
    <property type="match status" value="1"/>
</dbReference>
<reference evidence="13 14" key="1">
    <citation type="submission" date="2019-09" db="EMBL/GenBank/DDBJ databases">
        <title>Chitinophaga ginsengihumi sp. nov., isolated from soil of ginseng rhizosphere.</title>
        <authorList>
            <person name="Lee J."/>
        </authorList>
    </citation>
    <scope>NUCLEOTIDE SEQUENCE [LARGE SCALE GENOMIC DNA]</scope>
    <source>
        <strain evidence="13 14">BN140078</strain>
    </source>
</reference>
<dbReference type="GO" id="GO:0009279">
    <property type="term" value="C:cell outer membrane"/>
    <property type="evidence" value="ECO:0007669"/>
    <property type="project" value="UniProtKB-SubCell"/>
</dbReference>
<dbReference type="Proteomes" id="UP000324611">
    <property type="component" value="Unassembled WGS sequence"/>
</dbReference>
<keyword evidence="4" id="KW-0410">Iron transport</keyword>
<keyword evidence="10 11" id="KW-0998">Cell outer membrane</keyword>
<dbReference type="Pfam" id="PF07715">
    <property type="entry name" value="Plug"/>
    <property type="match status" value="1"/>
</dbReference>
<evidence type="ECO:0000259" key="12">
    <source>
        <dbReference type="Pfam" id="PF07715"/>
    </source>
</evidence>
<evidence type="ECO:0000313" key="14">
    <source>
        <dbReference type="Proteomes" id="UP000324611"/>
    </source>
</evidence>
<dbReference type="PANTHER" id="PTHR32552:SF81">
    <property type="entry name" value="TONB-DEPENDENT OUTER MEMBRANE RECEPTOR"/>
    <property type="match status" value="1"/>
</dbReference>
<feature type="domain" description="TonB-dependent receptor plug" evidence="12">
    <location>
        <begin position="113"/>
        <end position="219"/>
    </location>
</feature>
<keyword evidence="5 11" id="KW-0812">Transmembrane</keyword>
<dbReference type="Gene3D" id="2.40.170.20">
    <property type="entry name" value="TonB-dependent receptor, beta-barrel domain"/>
    <property type="match status" value="1"/>
</dbReference>
<gene>
    <name evidence="13" type="ORF">F0L74_14045</name>
</gene>
<protein>
    <submittedName>
        <fullName evidence="13">TonB-dependent receptor</fullName>
    </submittedName>
</protein>
<dbReference type="NCBIfam" id="TIGR04056">
    <property type="entry name" value="OMP_RagA_SusC"/>
    <property type="match status" value="1"/>
</dbReference>
<dbReference type="NCBIfam" id="TIGR04057">
    <property type="entry name" value="SusC_RagA_signa"/>
    <property type="match status" value="1"/>
</dbReference>
<dbReference type="Gene3D" id="2.60.40.1120">
    <property type="entry name" value="Carboxypeptidase-like, regulatory domain"/>
    <property type="match status" value="1"/>
</dbReference>
<evidence type="ECO:0000256" key="1">
    <source>
        <dbReference type="ARBA" id="ARBA00004571"/>
    </source>
</evidence>
<dbReference type="InterPro" id="IPR023996">
    <property type="entry name" value="TonB-dep_OMP_SusC/RagA"/>
</dbReference>
<keyword evidence="9 11" id="KW-0472">Membrane</keyword>
<keyword evidence="14" id="KW-1185">Reference proteome</keyword>
<dbReference type="InterPro" id="IPR039426">
    <property type="entry name" value="TonB-dep_rcpt-like"/>
</dbReference>
<keyword evidence="3 11" id="KW-1134">Transmembrane beta strand</keyword>
<keyword evidence="6" id="KW-0408">Iron</keyword>
<evidence type="ECO:0000256" key="3">
    <source>
        <dbReference type="ARBA" id="ARBA00022452"/>
    </source>
</evidence>
<evidence type="ECO:0000256" key="8">
    <source>
        <dbReference type="ARBA" id="ARBA00023077"/>
    </source>
</evidence>
<evidence type="ECO:0000256" key="7">
    <source>
        <dbReference type="ARBA" id="ARBA00023065"/>
    </source>
</evidence>
<evidence type="ECO:0000256" key="11">
    <source>
        <dbReference type="PROSITE-ProRule" id="PRU01360"/>
    </source>
</evidence>
<accession>A0A5B2VXQ9</accession>
<dbReference type="Pfam" id="PF13715">
    <property type="entry name" value="CarbopepD_reg_2"/>
    <property type="match status" value="1"/>
</dbReference>
<dbReference type="InterPro" id="IPR037066">
    <property type="entry name" value="Plug_dom_sf"/>
</dbReference>
<dbReference type="GO" id="GO:0006826">
    <property type="term" value="P:iron ion transport"/>
    <property type="evidence" value="ECO:0007669"/>
    <property type="project" value="UniProtKB-KW"/>
</dbReference>
<keyword evidence="8" id="KW-0798">TonB box</keyword>
<sequence>MQRLVLILIIAFGFLDVHAQQRMIKGTVTDENNQPLPGATVRVKASNVSAVTDATGNFQINVGEQAAPVLIVSYIGYTEQEVPVSGPTVSVRLEQGTRALNDIVVVGYGTQRKRDVTGATSTVKSEEIAKRPLVRVEQALQGTTSGVQVASSSGQPGKGLSVRIRGVNSITGSNEPLYVIDGYIGGSIESVNPNDIENIEILKDASATAIYGSRGSNGVVLISTKGGKEGKTHVDFSTWFSKASVPKQLDIMNAYDFARTVNKQNLANGGSPAFNDQELEGLRTGGGGTDWQKELQQQPWIQNYQLSVSGGNKGVKYLFSFNHLDQPGLIKNQYYKRTTLRSNVDVKLNDKMDLKMNVNAVFPQDRNIQYPGDLIDPFTQATEWDPTSPVKDANGNYILSAQFGSIQINPVAQAMNQAVDNSATNLAGTGVFTWRILKNLTFTSNNTYEVRWILSQQLFGKETSLGMANRDNATSGSTRFRAYQNSNFLTYKNDFGDHSLTVTALYEQQNQRNITNNAQGVNLASYSLGYYNVGLGKTQFATSGYWADALQSYMGRVNYAYKNKYLLTAAIRVDGSSHLLTKYSTFPSLALGWNIANEGFMKDNKLFSDLKLRASYGVTGNQAVAPYATIQQISTGQPYYFDGATPSTTTPFGGPVSKSLKWERTEQYDAGLDAAFLQGRLTFAVDAYYKKIKDLLYNYQTPFYNSGLSYARNIGSVENRGIEFALGGTPVTGGKFKWTSNLIASVNRNKITELGGLDNILVNNIGSPQTNLSILRVGQPLGSFYGYQFLGTWKSKDAAEAAQYGMKPGDAKYVDVNNDKKYDAADQMIIGNGTPKFTFGFINDINYGNFTLSVMLQGATGYQIFSQTLAYMWGGVGDARNATTKEALDMWTPERETDVPAFSATTAKYNNSSRFVYDASYMKLKNLSLTYHIPDHLLSKIKLRNLEVYVSGQNLFVVTSYPGYDPEISNATNAITQGLEMGVIPNPRTYTFGLRAGF</sequence>